<proteinExistence type="predicted"/>
<dbReference type="Proteomes" id="UP000249061">
    <property type="component" value="Unassembled WGS sequence"/>
</dbReference>
<gene>
    <name evidence="1" type="ORF">DI536_08035</name>
</gene>
<sequence>MADEGGASGWFVYEHTVDSLFFKALAARISPPLKEKLKALNIDLDGKPKNVPQGEWVQALRLAADELFTGPIDDRYRSLGRAVLQRFEDTLMGKAIIAVMRVMGPARALRRIEGNLRGGNNFIRATLEQKGEREFVSEVNECNGNPHYIAGVIEAALHIAGAKEVSVKVLHFDGHAAKYAINWS</sequence>
<dbReference type="NCBIfam" id="TIGR02265">
    <property type="entry name" value="Mxa_TIGR02265"/>
    <property type="match status" value="1"/>
</dbReference>
<name>A0A2W5TPW3_9BACT</name>
<organism evidence="1 2">
    <name type="scientific">Archangium gephyra</name>
    <dbReference type="NCBI Taxonomy" id="48"/>
    <lineage>
        <taxon>Bacteria</taxon>
        <taxon>Pseudomonadati</taxon>
        <taxon>Myxococcota</taxon>
        <taxon>Myxococcia</taxon>
        <taxon>Myxococcales</taxon>
        <taxon>Cystobacterineae</taxon>
        <taxon>Archangiaceae</taxon>
        <taxon>Archangium</taxon>
    </lineage>
</organism>
<accession>A0A2W5TPW3</accession>
<evidence type="ECO:0008006" key="3">
    <source>
        <dbReference type="Google" id="ProtNLM"/>
    </source>
</evidence>
<dbReference type="EMBL" id="QFQP01000005">
    <property type="protein sequence ID" value="PZR15393.1"/>
    <property type="molecule type" value="Genomic_DNA"/>
</dbReference>
<reference evidence="1 2" key="1">
    <citation type="submission" date="2017-08" db="EMBL/GenBank/DDBJ databases">
        <title>Infants hospitalized years apart are colonized by the same room-sourced microbial strains.</title>
        <authorList>
            <person name="Brooks B."/>
            <person name="Olm M.R."/>
            <person name="Firek B.A."/>
            <person name="Baker R."/>
            <person name="Thomas B.C."/>
            <person name="Morowitz M.J."/>
            <person name="Banfield J.F."/>
        </authorList>
    </citation>
    <scope>NUCLEOTIDE SEQUENCE [LARGE SCALE GENOMIC DNA]</scope>
    <source>
        <strain evidence="1">S2_003_000_R2_14</strain>
    </source>
</reference>
<protein>
    <recommendedName>
        <fullName evidence="3">TIGR02265 family protein</fullName>
    </recommendedName>
</protein>
<evidence type="ECO:0000313" key="1">
    <source>
        <dbReference type="EMBL" id="PZR15393.1"/>
    </source>
</evidence>
<comment type="caution">
    <text evidence="1">The sequence shown here is derived from an EMBL/GenBank/DDBJ whole genome shotgun (WGS) entry which is preliminary data.</text>
</comment>
<evidence type="ECO:0000313" key="2">
    <source>
        <dbReference type="Proteomes" id="UP000249061"/>
    </source>
</evidence>
<dbReference type="Pfam" id="PF09536">
    <property type="entry name" value="DUF2378"/>
    <property type="match status" value="1"/>
</dbReference>
<dbReference type="AlphaFoldDB" id="A0A2W5TPW3"/>
<dbReference type="InterPro" id="IPR011751">
    <property type="entry name" value="Mxa_paralog_2265"/>
</dbReference>